<dbReference type="AlphaFoldDB" id="K3WBC5"/>
<protein>
    <submittedName>
        <fullName evidence="3">Uncharacterized protein</fullName>
    </submittedName>
</protein>
<sequence>MQDGESKSLDSELKVPIQSTNLGKSRRSVMLKPSESNRKLSSESVAGLRRQSSQKGPSLCAPLPAPDGEKLTATDENDITADTAILETEKGVASEEDAEDVESSKNHSLQLQVEMLRGKLSRRNMIIEVIRRAYYHDVIIVKEELRHTKLMANNKELPQQQLHEDRLSAVPSVDLRDALPLFAPAETVLQVHPCEACGGHLELVHGESKELQAARQEMVRASKGEQQMRSVVHRMRTEAKELGEVNEALQQRVKALVKENSYTLEQLQAARKAERDQKTMIANLRSKLQFAHATQEEVDRLAAEFKDIKQQLIRSNHDRDIFSASNNHLKEELAKVTKALHQAKVEKAQIESDFGATYYRLQEEIKKAKQFSDDLASHQVLLKEKTTLSEELQRSLTSLKEELVTTLQRFEQTKRHLEDQLIEEERAREEMQEQNLEFRKANKKLMKELEAIQKDPSKLTDGTYRSGSKQDGGGGAQHPGGVTPAELKGIMKKKFDDLRCLCEWSQMRENDFLGLLVRQDAAHAVAVTKPMPVRHMLSRMPSTTVITRYIPNAGAEVARVSGADGGSRRNQRLGAKNAEHAGGQQFAGDGDSDNDDGRDVFEEEYAEESGLGVDDKNFEAYHQEVHRMLTEIEEGKDKNQKQQKVIADMERKYQTLVDRLEESKLTIEALTGSVNAQKMRLNQDSAGTVEKLEEMMCQIENGKRDQLYEAEKSLVLKDALRFISEKVFEFSENQSLAGDINLDFPNFEDDRLVSYGGGIDDNDSHLVPDLYRRKQELRRKVVMEKEMKKFSQMCRTRSEIVTIEIRKLRDTLGRNREDLDEAENKIDSDQLHIRTLDAELAKLRLTVEMSKNNLQRTEKTLKKATEELQDSQNRFAGQAQELELQKAQLANLQEDQKRLTMMLFEKTKAWEKEISANNKCNLKLATLEANVLSMTASRDSLHAKLQDIEELAEFRRRTNRSVEISAVPETTESDMQTDRWKPHGLILRQRNGPDRMPQRFLGKASVMIACPELSKLPSPRPSTPSSSSLPSMNQELGSASDCPVATAFGSGHPAFMEAEEHRRNFLELNVYPSAKSGGRQIKTSQGSTRPKVLSKLYLSSDGILQKYISPSSRQAFQDAASSPSALFQDMQQRVRPFTSLN</sequence>
<feature type="coiled-coil region" evidence="1">
    <location>
        <begin position="382"/>
        <end position="455"/>
    </location>
</feature>
<feature type="region of interest" description="Disordered" evidence="2">
    <location>
        <begin position="1014"/>
        <end position="1040"/>
    </location>
</feature>
<evidence type="ECO:0000313" key="3">
    <source>
        <dbReference type="EnsemblProtists" id="PYU1_T002266"/>
    </source>
</evidence>
<dbReference type="PANTHER" id="PTHR23159:SF31">
    <property type="entry name" value="CENTROSOME-ASSOCIATED PROTEIN CEP250 ISOFORM X1"/>
    <property type="match status" value="1"/>
</dbReference>
<evidence type="ECO:0000313" key="4">
    <source>
        <dbReference type="Proteomes" id="UP000019132"/>
    </source>
</evidence>
<feature type="region of interest" description="Disordered" evidence="2">
    <location>
        <begin position="576"/>
        <end position="598"/>
    </location>
</feature>
<dbReference type="eggNOG" id="ENOG502QYAX">
    <property type="taxonomic scope" value="Eukaryota"/>
</dbReference>
<feature type="coiled-coil region" evidence="1">
    <location>
        <begin position="232"/>
        <end position="259"/>
    </location>
</feature>
<evidence type="ECO:0000256" key="1">
    <source>
        <dbReference type="SAM" id="Coils"/>
    </source>
</evidence>
<keyword evidence="1" id="KW-0175">Coiled coil</keyword>
<organism evidence="3 4">
    <name type="scientific">Globisporangium ultimum (strain ATCC 200006 / CBS 805.95 / DAOM BR144)</name>
    <name type="common">Pythium ultimum</name>
    <dbReference type="NCBI Taxonomy" id="431595"/>
    <lineage>
        <taxon>Eukaryota</taxon>
        <taxon>Sar</taxon>
        <taxon>Stramenopiles</taxon>
        <taxon>Oomycota</taxon>
        <taxon>Peronosporomycetes</taxon>
        <taxon>Pythiales</taxon>
        <taxon>Pythiaceae</taxon>
        <taxon>Globisporangium</taxon>
    </lineage>
</organism>
<dbReference type="STRING" id="431595.K3WBC5"/>
<reference evidence="4" key="1">
    <citation type="journal article" date="2010" name="Genome Biol.">
        <title>Genome sequence of the necrotrophic plant pathogen Pythium ultimum reveals original pathogenicity mechanisms and effector repertoire.</title>
        <authorList>
            <person name="Levesque C.A."/>
            <person name="Brouwer H."/>
            <person name="Cano L."/>
            <person name="Hamilton J.P."/>
            <person name="Holt C."/>
            <person name="Huitema E."/>
            <person name="Raffaele S."/>
            <person name="Robideau G.P."/>
            <person name="Thines M."/>
            <person name="Win J."/>
            <person name="Zerillo M.M."/>
            <person name="Beakes G.W."/>
            <person name="Boore J.L."/>
            <person name="Busam D."/>
            <person name="Dumas B."/>
            <person name="Ferriera S."/>
            <person name="Fuerstenberg S.I."/>
            <person name="Gachon C.M."/>
            <person name="Gaulin E."/>
            <person name="Govers F."/>
            <person name="Grenville-Briggs L."/>
            <person name="Horner N."/>
            <person name="Hostetler J."/>
            <person name="Jiang R.H."/>
            <person name="Johnson J."/>
            <person name="Krajaejun T."/>
            <person name="Lin H."/>
            <person name="Meijer H.J."/>
            <person name="Moore B."/>
            <person name="Morris P."/>
            <person name="Phuntmart V."/>
            <person name="Puiu D."/>
            <person name="Shetty J."/>
            <person name="Stajich J.E."/>
            <person name="Tripathy S."/>
            <person name="Wawra S."/>
            <person name="van West P."/>
            <person name="Whitty B.R."/>
            <person name="Coutinho P.M."/>
            <person name="Henrissat B."/>
            <person name="Martin F."/>
            <person name="Thomas P.D."/>
            <person name="Tyler B.M."/>
            <person name="De Vries R.P."/>
            <person name="Kamoun S."/>
            <person name="Yandell M."/>
            <person name="Tisserat N."/>
            <person name="Buell C.R."/>
        </authorList>
    </citation>
    <scope>NUCLEOTIDE SEQUENCE</scope>
    <source>
        <strain evidence="4">DAOM:BR144</strain>
    </source>
</reference>
<name>K3WBC5_GLOUD</name>
<proteinExistence type="predicted"/>
<feature type="compositionally biased region" description="Low complexity" evidence="2">
    <location>
        <begin position="1014"/>
        <end position="1031"/>
    </location>
</feature>
<dbReference type="InParanoid" id="K3WBC5"/>
<reference evidence="3" key="3">
    <citation type="submission" date="2014-11" db="UniProtKB">
        <authorList>
            <consortium name="EnsemblProtists"/>
        </authorList>
    </citation>
    <scope>IDENTIFICATION</scope>
    <source>
        <strain evidence="3">DAOM BR144</strain>
    </source>
</reference>
<feature type="coiled-coil region" evidence="1">
    <location>
        <begin position="632"/>
        <end position="666"/>
    </location>
</feature>
<dbReference type="EnsemblProtists" id="PYU1_T002266">
    <property type="protein sequence ID" value="PYU1_T002266"/>
    <property type="gene ID" value="PYU1_G002263"/>
</dbReference>
<dbReference type="VEuPathDB" id="FungiDB:PYU1_G002263"/>
<feature type="coiled-coil region" evidence="1">
    <location>
        <begin position="291"/>
        <end position="353"/>
    </location>
</feature>
<dbReference type="Proteomes" id="UP000019132">
    <property type="component" value="Unassembled WGS sequence"/>
</dbReference>
<dbReference type="PANTHER" id="PTHR23159">
    <property type="entry name" value="CENTROSOMAL PROTEIN 2"/>
    <property type="match status" value="1"/>
</dbReference>
<accession>K3WBC5</accession>
<feature type="compositionally biased region" description="Basic and acidic residues" evidence="2">
    <location>
        <begin position="1"/>
        <end position="13"/>
    </location>
</feature>
<feature type="region of interest" description="Disordered" evidence="2">
    <location>
        <begin position="1"/>
        <end position="77"/>
    </location>
</feature>
<evidence type="ECO:0000256" key="2">
    <source>
        <dbReference type="SAM" id="MobiDB-lite"/>
    </source>
</evidence>
<reference evidence="4" key="2">
    <citation type="submission" date="2010-04" db="EMBL/GenBank/DDBJ databases">
        <authorList>
            <person name="Buell R."/>
            <person name="Hamilton J."/>
            <person name="Hostetler J."/>
        </authorList>
    </citation>
    <scope>NUCLEOTIDE SEQUENCE [LARGE SCALE GENOMIC DNA]</scope>
    <source>
        <strain evidence="4">DAOM:BR144</strain>
    </source>
</reference>
<feature type="region of interest" description="Disordered" evidence="2">
    <location>
        <begin position="456"/>
        <end position="484"/>
    </location>
</feature>
<keyword evidence="4" id="KW-1185">Reference proteome</keyword>
<feature type="coiled-coil region" evidence="1">
    <location>
        <begin position="805"/>
        <end position="902"/>
    </location>
</feature>
<dbReference type="HOGENOM" id="CLU_288467_0_0_1"/>
<dbReference type="OMA" id="KHESLMF"/>